<proteinExistence type="inferred from homology"/>
<dbReference type="Proteomes" id="UP000274504">
    <property type="component" value="Unassembled WGS sequence"/>
</dbReference>
<comment type="subunit">
    <text evidence="8">Interacts with AUP1 (via C-terminus); the interaction recruits UBE2G2 to lipid droplets. Interacts with ubiquitin ligases AMFR/gp78 and RNF139/TRC8; recruitment to lipid droplets by AUP1 facilitates interaction of UBE2G2 with AMFR and RNF139, leading to sterol-induced ubiquitination of 3-hydroxy-3-methylglutaryl coenzyme A reductase and its subsequent proteasomal degradation.</text>
</comment>
<evidence type="ECO:0000256" key="11">
    <source>
        <dbReference type="ARBA" id="ARBA00079258"/>
    </source>
</evidence>
<evidence type="ECO:0000256" key="4">
    <source>
        <dbReference type="ARBA" id="ARBA00022741"/>
    </source>
</evidence>
<dbReference type="WBParaSite" id="HDID_0000517401-mRNA-1">
    <property type="protein sequence ID" value="HDID_0000517401-mRNA-1"/>
    <property type="gene ID" value="HDID_0000517401"/>
</dbReference>
<comment type="function">
    <text evidence="7">Accepts ubiquitin from the E1 complex and catalyzes its covalent attachment to other proteins. In vitro catalyzes 'Lys-48'-linked polyubiquitination. Involved in endoplasmic reticulum-associated degradation (ERAD). Required for sterol-induced ubiquitination of 3-hydroxy-3-methylglutaryl coenzyme A reductase and its subsequent proteasomal degradation.</text>
</comment>
<dbReference type="AlphaFoldDB" id="A0A0R3SJQ9"/>
<dbReference type="InterPro" id="IPR000608">
    <property type="entry name" value="UBC"/>
</dbReference>
<dbReference type="InterPro" id="IPR023313">
    <property type="entry name" value="UBQ-conjugating_AS"/>
</dbReference>
<evidence type="ECO:0000256" key="10">
    <source>
        <dbReference type="ARBA" id="ARBA00076340"/>
    </source>
</evidence>
<comment type="catalytic activity">
    <reaction evidence="1">
        <text>S-ubiquitinyl-[E1 ubiquitin-activating enzyme]-L-cysteine + [E2 ubiquitin-conjugating enzyme]-L-cysteine = [E1 ubiquitin-activating enzyme]-L-cysteine + S-ubiquitinyl-[E2 ubiquitin-conjugating enzyme]-L-cysteine.</text>
        <dbReference type="EC" id="2.3.2.23"/>
    </reaction>
</comment>
<dbReference type="Pfam" id="PF00179">
    <property type="entry name" value="UQ_con"/>
    <property type="match status" value="1"/>
</dbReference>
<evidence type="ECO:0000256" key="9">
    <source>
        <dbReference type="ARBA" id="ARBA00073285"/>
    </source>
</evidence>
<evidence type="ECO:0000256" key="5">
    <source>
        <dbReference type="ARBA" id="ARBA00022786"/>
    </source>
</evidence>
<evidence type="ECO:0000259" key="15">
    <source>
        <dbReference type="PROSITE" id="PS50127"/>
    </source>
</evidence>
<dbReference type="SMART" id="SM00212">
    <property type="entry name" value="UBCc"/>
    <property type="match status" value="1"/>
</dbReference>
<dbReference type="Gene3D" id="3.10.110.10">
    <property type="entry name" value="Ubiquitin Conjugating Enzyme"/>
    <property type="match status" value="1"/>
</dbReference>
<gene>
    <name evidence="16" type="ORF">HDID_LOCUS5172</name>
</gene>
<name>A0A0R3SJQ9_HYMDI</name>
<dbReference type="CDD" id="cd23796">
    <property type="entry name" value="UBCc_UBE2G2"/>
    <property type="match status" value="1"/>
</dbReference>
<sequence>MSIALKRLTAEYKQLSRSAPEGIMAGPIDDSNFFEWEALIVGPSDTPYQGGLFSARLTFPPDYPHSPPAMRFVTKIYHPNIYLDGRVCISILHPAGTDPNGYEDASERWSPVQSIEKILLSVVSLLSEPNCDSAANLDAAILWRQNRKKYDEIVRNCVQESLAAQKDKK</sequence>
<organism evidence="18">
    <name type="scientific">Hymenolepis diminuta</name>
    <name type="common">Rat tapeworm</name>
    <dbReference type="NCBI Taxonomy" id="6216"/>
    <lineage>
        <taxon>Eukaryota</taxon>
        <taxon>Metazoa</taxon>
        <taxon>Spiralia</taxon>
        <taxon>Lophotrochozoa</taxon>
        <taxon>Platyhelminthes</taxon>
        <taxon>Cestoda</taxon>
        <taxon>Eucestoda</taxon>
        <taxon>Cyclophyllidea</taxon>
        <taxon>Hymenolepididae</taxon>
        <taxon>Hymenolepis</taxon>
    </lineage>
</organism>
<dbReference type="GO" id="GO:0036503">
    <property type="term" value="P:ERAD pathway"/>
    <property type="evidence" value="ECO:0007669"/>
    <property type="project" value="UniProtKB-ARBA"/>
</dbReference>
<dbReference type="SUPFAM" id="SSF54495">
    <property type="entry name" value="UBC-like"/>
    <property type="match status" value="1"/>
</dbReference>
<accession>A0A0R3SJQ9</accession>
<dbReference type="STRING" id="6216.A0A0R3SJQ9"/>
<dbReference type="GO" id="GO:0005524">
    <property type="term" value="F:ATP binding"/>
    <property type="evidence" value="ECO:0007669"/>
    <property type="project" value="UniProtKB-UniRule"/>
</dbReference>
<evidence type="ECO:0000256" key="7">
    <source>
        <dbReference type="ARBA" id="ARBA00055690"/>
    </source>
</evidence>
<dbReference type="GO" id="GO:0061631">
    <property type="term" value="F:ubiquitin conjugating enzyme activity"/>
    <property type="evidence" value="ECO:0007669"/>
    <property type="project" value="UniProtKB-EC"/>
</dbReference>
<evidence type="ECO:0000256" key="13">
    <source>
        <dbReference type="PROSITE-ProRule" id="PRU10133"/>
    </source>
</evidence>
<evidence type="ECO:0000313" key="17">
    <source>
        <dbReference type="Proteomes" id="UP000274504"/>
    </source>
</evidence>
<feature type="domain" description="UBC core" evidence="15">
    <location>
        <begin position="3"/>
        <end position="163"/>
    </location>
</feature>
<evidence type="ECO:0000313" key="18">
    <source>
        <dbReference type="WBParaSite" id="HDID_0000517401-mRNA-1"/>
    </source>
</evidence>
<evidence type="ECO:0000256" key="3">
    <source>
        <dbReference type="ARBA" id="ARBA00022679"/>
    </source>
</evidence>
<keyword evidence="5 14" id="KW-0833">Ubl conjugation pathway</keyword>
<feature type="active site" description="Glycyl thioester intermediate" evidence="13">
    <location>
        <position position="88"/>
    </location>
</feature>
<dbReference type="InterPro" id="IPR016135">
    <property type="entry name" value="UBQ-conjugating_enzyme/RWD"/>
</dbReference>
<evidence type="ECO:0000256" key="2">
    <source>
        <dbReference type="ARBA" id="ARBA00012486"/>
    </source>
</evidence>
<evidence type="ECO:0000313" key="16">
    <source>
        <dbReference type="EMBL" id="VDL57490.1"/>
    </source>
</evidence>
<reference evidence="16 17" key="2">
    <citation type="submission" date="2018-11" db="EMBL/GenBank/DDBJ databases">
        <authorList>
            <consortium name="Pathogen Informatics"/>
        </authorList>
    </citation>
    <scope>NUCLEOTIDE SEQUENCE [LARGE SCALE GENOMIC DNA]</scope>
</reference>
<evidence type="ECO:0000256" key="8">
    <source>
        <dbReference type="ARBA" id="ARBA00063420"/>
    </source>
</evidence>
<dbReference type="EC" id="2.3.2.23" evidence="2"/>
<comment type="similarity">
    <text evidence="14">Belongs to the ubiquitin-conjugating enzyme family.</text>
</comment>
<dbReference type="FunFam" id="3.10.110.10:FF:000008">
    <property type="entry name" value="Ubiquitin-conjugating enzyme E2 G2"/>
    <property type="match status" value="1"/>
</dbReference>
<evidence type="ECO:0000256" key="14">
    <source>
        <dbReference type="RuleBase" id="RU362109"/>
    </source>
</evidence>
<evidence type="ECO:0000256" key="1">
    <source>
        <dbReference type="ARBA" id="ARBA00000485"/>
    </source>
</evidence>
<dbReference type="PANTHER" id="PTHR24067">
    <property type="entry name" value="UBIQUITIN-CONJUGATING ENZYME E2"/>
    <property type="match status" value="1"/>
</dbReference>
<dbReference type="EMBL" id="UYSG01002428">
    <property type="protein sequence ID" value="VDL57490.1"/>
    <property type="molecule type" value="Genomic_DNA"/>
</dbReference>
<protein>
    <recommendedName>
        <fullName evidence="9">Ubiquitin-conjugating enzyme E2 G2</fullName>
        <ecNumber evidence="2">2.3.2.23</ecNumber>
    </recommendedName>
    <alternativeName>
        <fullName evidence="12">E2 ubiquitin-conjugating enzyme G2</fullName>
    </alternativeName>
    <alternativeName>
        <fullName evidence="10">Ubiquitin carrier protein G2</fullName>
    </alternativeName>
    <alternativeName>
        <fullName evidence="11">Ubiquitin-protein ligase G2</fullName>
    </alternativeName>
</protein>
<evidence type="ECO:0000256" key="6">
    <source>
        <dbReference type="ARBA" id="ARBA00022840"/>
    </source>
</evidence>
<dbReference type="InterPro" id="IPR050113">
    <property type="entry name" value="Ub_conjugating_enzyme"/>
</dbReference>
<reference evidence="18" key="1">
    <citation type="submission" date="2017-02" db="UniProtKB">
        <authorList>
            <consortium name="WormBaseParasite"/>
        </authorList>
    </citation>
    <scope>IDENTIFICATION</scope>
</reference>
<keyword evidence="6 14" id="KW-0067">ATP-binding</keyword>
<evidence type="ECO:0000256" key="12">
    <source>
        <dbReference type="ARBA" id="ARBA00079959"/>
    </source>
</evidence>
<dbReference type="PROSITE" id="PS50127">
    <property type="entry name" value="UBC_2"/>
    <property type="match status" value="1"/>
</dbReference>
<dbReference type="OrthoDB" id="19692at2759"/>
<keyword evidence="4 14" id="KW-0547">Nucleotide-binding</keyword>
<keyword evidence="3" id="KW-0808">Transferase</keyword>
<dbReference type="PROSITE" id="PS00183">
    <property type="entry name" value="UBC_1"/>
    <property type="match status" value="1"/>
</dbReference>